<keyword evidence="3" id="KW-1185">Reference proteome</keyword>
<comment type="caution">
    <text evidence="2">The sequence shown here is derived from an EMBL/GenBank/DDBJ whole genome shotgun (WGS) entry which is preliminary data.</text>
</comment>
<name>A0AAP2DIR0_9BACT</name>
<dbReference type="AlphaFoldDB" id="A0AAP2DIR0"/>
<sequence>MPTKILVIIGLAFLGLLSAIIVLFFSIRYHDGTIRNFKYDSEQLATPDYHFLLEVKPDTLFRSSKTQQASLTANDTSISLAKREFTFTRNPILLIWSLSFSMMFALAGGLALPLAENLRNIRSKFLRRQHVRSIVLVSIMVTVVIMLLGSGVLVPILTAFEIAESFQILFSNTSGLKLIVFLTMVMGGFAVFGMLLVNRSLPEILILANGRRKTAQRLFDQLRGNLQFFLTVLSLLVMFAVFNTTLMEQALTNDIVINGERKFRIFPTEFIYAYGLIFTVILAIIYLPVDYHLRSVGAMLTKEFPAKTDGADAKASDTFSMKDSGLKNLNIFLTLLSPILGSAFSEVIKHISS</sequence>
<keyword evidence="1" id="KW-0472">Membrane</keyword>
<feature type="transmembrane region" description="Helical" evidence="1">
    <location>
        <begin position="222"/>
        <end position="242"/>
    </location>
</feature>
<evidence type="ECO:0000256" key="1">
    <source>
        <dbReference type="SAM" id="Phobius"/>
    </source>
</evidence>
<accession>A0AAP2DIR0</accession>
<proteinExistence type="predicted"/>
<keyword evidence="1" id="KW-1133">Transmembrane helix</keyword>
<feature type="transmembrane region" description="Helical" evidence="1">
    <location>
        <begin position="134"/>
        <end position="158"/>
    </location>
</feature>
<keyword evidence="1" id="KW-0812">Transmembrane</keyword>
<dbReference type="Proteomes" id="UP001319200">
    <property type="component" value="Unassembled WGS sequence"/>
</dbReference>
<dbReference type="EMBL" id="JAHESF010000007">
    <property type="protein sequence ID" value="MBT1697113.1"/>
    <property type="molecule type" value="Genomic_DNA"/>
</dbReference>
<evidence type="ECO:0000313" key="3">
    <source>
        <dbReference type="Proteomes" id="UP001319200"/>
    </source>
</evidence>
<dbReference type="RefSeq" id="WP_254162853.1">
    <property type="nucleotide sequence ID" value="NZ_JAHESF010000007.1"/>
</dbReference>
<reference evidence="2 3" key="1">
    <citation type="submission" date="2021-05" db="EMBL/GenBank/DDBJ databases">
        <title>A Polyphasic approach of four new species of the genus Ohtaekwangia: Ohtaekwangia histidinii sp. nov., Ohtaekwangia cretensis sp. nov., Ohtaekwangia indiensis sp. nov., Ohtaekwangia reichenbachii sp. nov. from diverse environment.</title>
        <authorList>
            <person name="Octaviana S."/>
        </authorList>
    </citation>
    <scope>NUCLEOTIDE SEQUENCE [LARGE SCALE GENOMIC DNA]</scope>
    <source>
        <strain evidence="2 3">PWU4</strain>
    </source>
</reference>
<feature type="transmembrane region" description="Helical" evidence="1">
    <location>
        <begin position="271"/>
        <end position="289"/>
    </location>
</feature>
<evidence type="ECO:0000313" key="2">
    <source>
        <dbReference type="EMBL" id="MBT1697113.1"/>
    </source>
</evidence>
<feature type="transmembrane region" description="Helical" evidence="1">
    <location>
        <begin position="93"/>
        <end position="114"/>
    </location>
</feature>
<feature type="transmembrane region" description="Helical" evidence="1">
    <location>
        <begin position="5"/>
        <end position="27"/>
    </location>
</feature>
<organism evidence="2 3">
    <name type="scientific">Chryseosolibacter histidini</name>
    <dbReference type="NCBI Taxonomy" id="2782349"/>
    <lineage>
        <taxon>Bacteria</taxon>
        <taxon>Pseudomonadati</taxon>
        <taxon>Bacteroidota</taxon>
        <taxon>Cytophagia</taxon>
        <taxon>Cytophagales</taxon>
        <taxon>Chryseotaleaceae</taxon>
        <taxon>Chryseosolibacter</taxon>
    </lineage>
</organism>
<gene>
    <name evidence="2" type="ORF">KK083_09520</name>
</gene>
<protein>
    <submittedName>
        <fullName evidence="2">Uncharacterized protein</fullName>
    </submittedName>
</protein>
<feature type="transmembrane region" description="Helical" evidence="1">
    <location>
        <begin position="178"/>
        <end position="201"/>
    </location>
</feature>